<evidence type="ECO:0000256" key="1">
    <source>
        <dbReference type="SAM" id="MobiDB-lite"/>
    </source>
</evidence>
<dbReference type="Proteomes" id="UP001220256">
    <property type="component" value="Unassembled WGS sequence"/>
</dbReference>
<comment type="caution">
    <text evidence="2">The sequence shown here is derived from an EMBL/GenBank/DDBJ whole genome shotgun (WGS) entry which is preliminary data.</text>
</comment>
<name>A0ABQ8WLY4_PENCH</name>
<reference evidence="2 3" key="1">
    <citation type="journal article" date="2023" name="IMA Fungus">
        <title>Comparative genomic study of the Penicillium genus elucidates a diverse pangenome and 15 lateral gene transfer events.</title>
        <authorList>
            <person name="Petersen C."/>
            <person name="Sorensen T."/>
            <person name="Nielsen M.R."/>
            <person name="Sondergaard T.E."/>
            <person name="Sorensen J.L."/>
            <person name="Fitzpatrick D.A."/>
            <person name="Frisvad J.C."/>
            <person name="Nielsen K.L."/>
        </authorList>
    </citation>
    <scope>NUCLEOTIDE SEQUENCE [LARGE SCALE GENOMIC DNA]</scope>
    <source>
        <strain evidence="2 3">IBT 3361</strain>
    </source>
</reference>
<dbReference type="EMBL" id="JAPVEB010000003">
    <property type="protein sequence ID" value="KAJ5270011.1"/>
    <property type="molecule type" value="Genomic_DNA"/>
</dbReference>
<evidence type="ECO:0000313" key="2">
    <source>
        <dbReference type="EMBL" id="KAJ5270011.1"/>
    </source>
</evidence>
<accession>A0ABQ8WLY4</accession>
<feature type="region of interest" description="Disordered" evidence="1">
    <location>
        <begin position="87"/>
        <end position="111"/>
    </location>
</feature>
<feature type="compositionally biased region" description="Polar residues" evidence="1">
    <location>
        <begin position="91"/>
        <end position="103"/>
    </location>
</feature>
<evidence type="ECO:0000313" key="3">
    <source>
        <dbReference type="Proteomes" id="UP001220256"/>
    </source>
</evidence>
<proteinExistence type="predicted"/>
<sequence>MTHPHTARRVLGPGVEILIGAQVQIGVRMTGLLMWAFAQRRSVKYLPLVGCTAVEDIATGVEGSVILNEVRIWEPLSDLDGRTTSVKHTKSLLSAENPSSSHGVHNRAVRG</sequence>
<protein>
    <submittedName>
        <fullName evidence="2">Uncharacterized protein</fullName>
    </submittedName>
</protein>
<keyword evidence="3" id="KW-1185">Reference proteome</keyword>
<organism evidence="2 3">
    <name type="scientific">Penicillium chrysogenum</name>
    <name type="common">Penicillium notatum</name>
    <dbReference type="NCBI Taxonomy" id="5076"/>
    <lineage>
        <taxon>Eukaryota</taxon>
        <taxon>Fungi</taxon>
        <taxon>Dikarya</taxon>
        <taxon>Ascomycota</taxon>
        <taxon>Pezizomycotina</taxon>
        <taxon>Eurotiomycetes</taxon>
        <taxon>Eurotiomycetidae</taxon>
        <taxon>Eurotiales</taxon>
        <taxon>Aspergillaceae</taxon>
        <taxon>Penicillium</taxon>
        <taxon>Penicillium chrysogenum species complex</taxon>
    </lineage>
</organism>
<gene>
    <name evidence="2" type="ORF">N7505_005769</name>
</gene>